<sequence length="256" mass="27732">MQITKFLSILLFASFILVGCSDDDENTIIPDGQSANTQPLGTSANDLLSDTNFRGLTVEIVSVQGFAPTTTAVNMFRTFLEERLFKPDGITINQRTVSSSGLSPFNIDKIKEIETTARTAFNEGDEITVYIYFADGTNDNDDGSRVTLGTAYLNTSIVIYESTLRNLSSNPSAPMLSTIEAATLNHEFAHLLGLVNIGTPLQSQHENTVSRGHCNVQNCLMEAAIEFESGMMNMMGDGVPELDAQCIADLQANGGR</sequence>
<evidence type="ECO:0000313" key="1">
    <source>
        <dbReference type="EMBL" id="SEM17627.1"/>
    </source>
</evidence>
<dbReference type="PROSITE" id="PS51257">
    <property type="entry name" value="PROKAR_LIPOPROTEIN"/>
    <property type="match status" value="1"/>
</dbReference>
<dbReference type="STRING" id="1038014.SAMN04487910_4327"/>
<reference evidence="1 2" key="1">
    <citation type="submission" date="2016-10" db="EMBL/GenBank/DDBJ databases">
        <authorList>
            <person name="de Groot N.N."/>
        </authorList>
    </citation>
    <scope>NUCLEOTIDE SEQUENCE [LARGE SCALE GENOMIC DNA]</scope>
    <source>
        <strain evidence="1 2">DSM 25232</strain>
    </source>
</reference>
<evidence type="ECO:0000313" key="2">
    <source>
        <dbReference type="Proteomes" id="UP000198521"/>
    </source>
</evidence>
<dbReference type="RefSeq" id="WP_091412254.1">
    <property type="nucleotide sequence ID" value="NZ_FOAB01000010.1"/>
</dbReference>
<dbReference type="SUPFAM" id="SSF55486">
    <property type="entry name" value="Metalloproteases ('zincins'), catalytic domain"/>
    <property type="match status" value="1"/>
</dbReference>
<dbReference type="AlphaFoldDB" id="A0A1H7W9L6"/>
<dbReference type="OrthoDB" id="1121673at2"/>
<accession>A0A1H7W9L6</accession>
<evidence type="ECO:0008006" key="3">
    <source>
        <dbReference type="Google" id="ProtNLM"/>
    </source>
</evidence>
<proteinExistence type="predicted"/>
<dbReference type="EMBL" id="FOAB01000010">
    <property type="protein sequence ID" value="SEM17627.1"/>
    <property type="molecule type" value="Genomic_DNA"/>
</dbReference>
<organism evidence="1 2">
    <name type="scientific">Aquimarina amphilecti</name>
    <dbReference type="NCBI Taxonomy" id="1038014"/>
    <lineage>
        <taxon>Bacteria</taxon>
        <taxon>Pseudomonadati</taxon>
        <taxon>Bacteroidota</taxon>
        <taxon>Flavobacteriia</taxon>
        <taxon>Flavobacteriales</taxon>
        <taxon>Flavobacteriaceae</taxon>
        <taxon>Aquimarina</taxon>
    </lineage>
</organism>
<dbReference type="Proteomes" id="UP000198521">
    <property type="component" value="Unassembled WGS sequence"/>
</dbReference>
<gene>
    <name evidence="1" type="ORF">SAMN04487910_4327</name>
</gene>
<name>A0A1H7W9L6_AQUAM</name>
<protein>
    <recommendedName>
        <fullName evidence="3">Membrane metalloprotease</fullName>
    </recommendedName>
</protein>
<keyword evidence="2" id="KW-1185">Reference proteome</keyword>